<dbReference type="EMBL" id="DS268486">
    <property type="protein sequence ID" value="EFP10529.1"/>
    <property type="molecule type" value="Genomic_DNA"/>
</dbReference>
<keyword evidence="2" id="KW-1185">Reference proteome</keyword>
<dbReference type="OrthoDB" id="5904850at2759"/>
<evidence type="ECO:0000313" key="1">
    <source>
        <dbReference type="EMBL" id="EFP10529.1"/>
    </source>
</evidence>
<dbReference type="HOGENOM" id="CLU_1469554_0_0_1"/>
<gene>
    <name evidence="1" type="ORF">CRE_29050</name>
</gene>
<name>E3MW89_CAERE</name>
<evidence type="ECO:0000313" key="2">
    <source>
        <dbReference type="Proteomes" id="UP000008281"/>
    </source>
</evidence>
<accession>E3MW89</accession>
<organism evidence="2">
    <name type="scientific">Caenorhabditis remanei</name>
    <name type="common">Caenorhabditis vulgaris</name>
    <dbReference type="NCBI Taxonomy" id="31234"/>
    <lineage>
        <taxon>Eukaryota</taxon>
        <taxon>Metazoa</taxon>
        <taxon>Ecdysozoa</taxon>
        <taxon>Nematoda</taxon>
        <taxon>Chromadorea</taxon>
        <taxon>Rhabditida</taxon>
        <taxon>Rhabditina</taxon>
        <taxon>Rhabditomorpha</taxon>
        <taxon>Rhabditoidea</taxon>
        <taxon>Rhabditidae</taxon>
        <taxon>Peloderinae</taxon>
        <taxon>Caenorhabditis</taxon>
    </lineage>
</organism>
<sequence length="184" mass="21573">MKIFAEPVIPPGYTSLRCLKVDGPQDVIVTCRSFFFEIKNFRAKYEIFSQVFHVMQEGDVFEFLIGLKSKNEDTSKTLVTPDHKEYGYISFSHYPSLREDDSDESWNLDGTKLLVRIWKPQVHIHGHRMQYLELSEKTEETKRREDLLGMMKIQSPYEETIKQAEVKENFGRGKKKKKGKCTVQ</sequence>
<reference evidence="1" key="1">
    <citation type="submission" date="2007-07" db="EMBL/GenBank/DDBJ databases">
        <title>PCAP assembly of the Caenorhabditis remanei genome.</title>
        <authorList>
            <consortium name="The Caenorhabditis remanei Sequencing Consortium"/>
            <person name="Wilson R.K."/>
        </authorList>
    </citation>
    <scope>NUCLEOTIDE SEQUENCE [LARGE SCALE GENOMIC DNA]</scope>
    <source>
        <strain evidence="1">PB4641</strain>
    </source>
</reference>
<dbReference type="InParanoid" id="E3MW89"/>
<dbReference type="AlphaFoldDB" id="E3MW89"/>
<dbReference type="Proteomes" id="UP000008281">
    <property type="component" value="Unassembled WGS sequence"/>
</dbReference>
<proteinExistence type="predicted"/>
<protein>
    <submittedName>
        <fullName evidence="1">Uncharacterized protein</fullName>
    </submittedName>
</protein>